<dbReference type="InterPro" id="IPR001107">
    <property type="entry name" value="Band_7"/>
</dbReference>
<dbReference type="RefSeq" id="XP_046070917.1">
    <property type="nucleotide sequence ID" value="XM_046216278.1"/>
</dbReference>
<dbReference type="PANTHER" id="PTHR13806">
    <property type="entry name" value="FLOTILLIN-RELATED"/>
    <property type="match status" value="1"/>
</dbReference>
<dbReference type="SUPFAM" id="SSF117892">
    <property type="entry name" value="Band 7/SPFH domain"/>
    <property type="match status" value="1"/>
</dbReference>
<evidence type="ECO:0000256" key="3">
    <source>
        <dbReference type="ARBA" id="ARBA00022475"/>
    </source>
</evidence>
<comment type="subcellular location">
    <subcellularLocation>
        <location evidence="1">Cell membrane</location>
    </subcellularLocation>
</comment>
<evidence type="ECO:0000313" key="7">
    <source>
        <dbReference type="EMBL" id="KAH8695979.1"/>
    </source>
</evidence>
<evidence type="ECO:0000256" key="4">
    <source>
        <dbReference type="ARBA" id="ARBA00023136"/>
    </source>
</evidence>
<comment type="caution">
    <text evidence="7">The sequence shown here is derived from an EMBL/GenBank/DDBJ whole genome shotgun (WGS) entry which is preliminary data.</text>
</comment>
<comment type="similarity">
    <text evidence="2 5">Belongs to the band 7/mec-2 family. Flotillin subfamily.</text>
</comment>
<name>A0AAD4KNC9_9EURO</name>
<dbReference type="EMBL" id="JAJTJA010000007">
    <property type="protein sequence ID" value="KAH8695979.1"/>
    <property type="molecule type" value="Genomic_DNA"/>
</dbReference>
<dbReference type="Pfam" id="PF01145">
    <property type="entry name" value="Band_7"/>
    <property type="match status" value="1"/>
</dbReference>
<organism evidence="7 8">
    <name type="scientific">Talaromyces proteolyticus</name>
    <dbReference type="NCBI Taxonomy" id="1131652"/>
    <lineage>
        <taxon>Eukaryota</taxon>
        <taxon>Fungi</taxon>
        <taxon>Dikarya</taxon>
        <taxon>Ascomycota</taxon>
        <taxon>Pezizomycotina</taxon>
        <taxon>Eurotiomycetes</taxon>
        <taxon>Eurotiomycetidae</taxon>
        <taxon>Eurotiales</taxon>
        <taxon>Trichocomaceae</taxon>
        <taxon>Talaromyces</taxon>
        <taxon>Talaromyces sect. Bacilispori</taxon>
    </lineage>
</organism>
<dbReference type="CDD" id="cd03399">
    <property type="entry name" value="SPFH_flotillin"/>
    <property type="match status" value="1"/>
</dbReference>
<reference evidence="7" key="1">
    <citation type="submission" date="2021-12" db="EMBL/GenBank/DDBJ databases">
        <title>Convergent genome expansion in fungi linked to evolution of root-endophyte symbiosis.</title>
        <authorList>
            <consortium name="DOE Joint Genome Institute"/>
            <person name="Ke Y.-H."/>
            <person name="Bonito G."/>
            <person name="Liao H.-L."/>
            <person name="Looney B."/>
            <person name="Rojas-Flechas A."/>
            <person name="Nash J."/>
            <person name="Hameed K."/>
            <person name="Schadt C."/>
            <person name="Martin F."/>
            <person name="Crous P.W."/>
            <person name="Miettinen O."/>
            <person name="Magnuson J.K."/>
            <person name="Labbe J."/>
            <person name="Jacobson D."/>
            <person name="Doktycz M.J."/>
            <person name="Veneault-Fourrey C."/>
            <person name="Kuo A."/>
            <person name="Mondo S."/>
            <person name="Calhoun S."/>
            <person name="Riley R."/>
            <person name="Ohm R."/>
            <person name="LaButti K."/>
            <person name="Andreopoulos B."/>
            <person name="Pangilinan J."/>
            <person name="Nolan M."/>
            <person name="Tritt A."/>
            <person name="Clum A."/>
            <person name="Lipzen A."/>
            <person name="Daum C."/>
            <person name="Barry K."/>
            <person name="Grigoriev I.V."/>
            <person name="Vilgalys R."/>
        </authorList>
    </citation>
    <scope>NUCLEOTIDE SEQUENCE</scope>
    <source>
        <strain evidence="7">PMI_201</strain>
    </source>
</reference>
<sequence>MKYHIANANEYLVVTGAGIPDLRICKKAFVYPWQKISRISVMPFDFSLNLQAMTVEKLQFALPAVFTIGPDNELEALKKYALLLSGTVDGAGQPVGEVAQPTRRHHVQDIVKGIIEGETRVIVSGMTMEEIFKERQVFKGKVIENVQNELQQFGLRIYNANVKELQDTPGSEYFAFLSRKAHEGALNQAKIDVAEARMRGEIGEAEKKGRTKQEISKIDAETAVLETKRKAEKAKADSELTNRQTELERDIKLAKITAQRQTEVRDAELQKELETKRAQTELERLRATDVTKSVIARESAQQKADAAFYTEQKAADASFYRQKVESDAAYYNKKREAEGIIEMAKAYREMVDTLGGPHGFLQFRMIETGVYEKLAKANASAVHGMQPKITTWNTGSAAGEADASAPIRNIMQSLPPLLSTIHEQTGIAPPTWLAQMPNNDLDLKKKVPVNGN</sequence>
<keyword evidence="8" id="KW-1185">Reference proteome</keyword>
<evidence type="ECO:0000259" key="6">
    <source>
        <dbReference type="Pfam" id="PF01145"/>
    </source>
</evidence>
<dbReference type="AlphaFoldDB" id="A0AAD4KNC9"/>
<evidence type="ECO:0000313" key="8">
    <source>
        <dbReference type="Proteomes" id="UP001201262"/>
    </source>
</evidence>
<accession>A0AAD4KNC9</accession>
<dbReference type="GeneID" id="70246565"/>
<gene>
    <name evidence="7" type="ORF">BGW36DRAFT_380009</name>
</gene>
<protein>
    <submittedName>
        <fullName evidence="7">Flotillin domain protein</fullName>
    </submittedName>
</protein>
<evidence type="ECO:0000256" key="5">
    <source>
        <dbReference type="RuleBase" id="RU366054"/>
    </source>
</evidence>
<evidence type="ECO:0000256" key="2">
    <source>
        <dbReference type="ARBA" id="ARBA00007161"/>
    </source>
</evidence>
<proteinExistence type="inferred from homology"/>
<dbReference type="GO" id="GO:0005886">
    <property type="term" value="C:plasma membrane"/>
    <property type="evidence" value="ECO:0007669"/>
    <property type="project" value="UniProtKB-SubCell"/>
</dbReference>
<evidence type="ECO:0000256" key="1">
    <source>
        <dbReference type="ARBA" id="ARBA00004236"/>
    </source>
</evidence>
<feature type="domain" description="Band 7" evidence="6">
    <location>
        <begin position="6"/>
        <end position="196"/>
    </location>
</feature>
<dbReference type="InterPro" id="IPR036013">
    <property type="entry name" value="Band_7/SPFH_dom_sf"/>
</dbReference>
<dbReference type="Proteomes" id="UP001201262">
    <property type="component" value="Unassembled WGS sequence"/>
</dbReference>
<dbReference type="InterPro" id="IPR027705">
    <property type="entry name" value="Flotillin_fam"/>
</dbReference>
<dbReference type="PANTHER" id="PTHR13806:SF31">
    <property type="entry name" value="FLOTILLIN-LIKE PROTEIN 1-RELATED"/>
    <property type="match status" value="1"/>
</dbReference>
<keyword evidence="3" id="KW-1003">Cell membrane</keyword>
<dbReference type="Gene3D" id="3.30.479.30">
    <property type="entry name" value="Band 7 domain"/>
    <property type="match status" value="1"/>
</dbReference>
<keyword evidence="4" id="KW-0472">Membrane</keyword>